<dbReference type="EMBL" id="BAFF01000001">
    <property type="protein sequence ID" value="GAB50839.1"/>
    <property type="molecule type" value="Genomic_DNA"/>
</dbReference>
<feature type="chain" id="PRO_5003599348" description="DUF4440 domain-containing protein" evidence="1">
    <location>
        <begin position="19"/>
        <end position="309"/>
    </location>
</feature>
<accession>H5UY58</accession>
<keyword evidence="3" id="KW-1185">Reference proteome</keyword>
<reference evidence="2 3" key="1">
    <citation type="submission" date="2012-02" db="EMBL/GenBank/DDBJ databases">
        <title>Whole genome shotgun sequence of Escherichia hermannii NBRC 105704.</title>
        <authorList>
            <person name="Yoshida I."/>
            <person name="Hosoyama A."/>
            <person name="Tsuchikane K."/>
            <person name="Katsumata H."/>
            <person name="Yamazaki S."/>
            <person name="Fujita N."/>
        </authorList>
    </citation>
    <scope>NUCLEOTIDE SEQUENCE [LARGE SCALE GENOMIC DNA]</scope>
    <source>
        <strain evidence="2 3">NBRC 105704</strain>
    </source>
</reference>
<name>H5UY58_ATLHE</name>
<evidence type="ECO:0000256" key="1">
    <source>
        <dbReference type="SAM" id="SignalP"/>
    </source>
</evidence>
<dbReference type="RefSeq" id="WP_002463603.1">
    <property type="nucleotide sequence ID" value="NZ_BAFF01000001.1"/>
</dbReference>
<organism evidence="2 3">
    <name type="scientific">Atlantibacter hermannii NBRC 105704</name>
    <dbReference type="NCBI Taxonomy" id="1115512"/>
    <lineage>
        <taxon>Bacteria</taxon>
        <taxon>Pseudomonadati</taxon>
        <taxon>Pseudomonadota</taxon>
        <taxon>Gammaproteobacteria</taxon>
        <taxon>Enterobacterales</taxon>
        <taxon>Enterobacteriaceae</taxon>
        <taxon>Atlantibacter</taxon>
    </lineage>
</organism>
<dbReference type="AlphaFoldDB" id="H5UY58"/>
<evidence type="ECO:0000313" key="3">
    <source>
        <dbReference type="Proteomes" id="UP000010297"/>
    </source>
</evidence>
<proteinExistence type="predicted"/>
<dbReference type="GeneID" id="92829488"/>
<evidence type="ECO:0000313" key="2">
    <source>
        <dbReference type="EMBL" id="GAB50839.1"/>
    </source>
</evidence>
<dbReference type="Proteomes" id="UP000010297">
    <property type="component" value="Unassembled WGS sequence"/>
</dbReference>
<dbReference type="eggNOG" id="COG0484">
    <property type="taxonomic scope" value="Bacteria"/>
</dbReference>
<sequence length="309" mass="34349">MTRILAALLLLSTAPAYADITPQTETEINALVDRWNDYKNDREHIAPESLYADRVDFYGTAMTLPDVAQQNAAFVKKNAGFSQIVVSGVTLSESEGDQPSIIVTFVKQAGFSRGKDKNYPAQLTVIPAADGWRISAETDWITLSNQRHDTALVAQGKFDGEHKGYAWVHAQDPRTGGTCQEEAEVMCQCQLWHSDVDIQPVTRPQCTGASVETLSGLDGTQRDRVLLYPEWWTSGWRVSWLYDIQQGQWIMAIPPFQMQVDVLESLGDKPVIAPVAQKPGFVRVISAEFNEEEGGGKPKELIVPLRKLE</sequence>
<comment type="caution">
    <text evidence="2">The sequence shown here is derived from an EMBL/GenBank/DDBJ whole genome shotgun (WGS) entry which is preliminary data.</text>
</comment>
<feature type="signal peptide" evidence="1">
    <location>
        <begin position="1"/>
        <end position="18"/>
    </location>
</feature>
<keyword evidence="1" id="KW-0732">Signal</keyword>
<protein>
    <recommendedName>
        <fullName evidence="4">DUF4440 domain-containing protein</fullName>
    </recommendedName>
</protein>
<evidence type="ECO:0008006" key="4">
    <source>
        <dbReference type="Google" id="ProtNLM"/>
    </source>
</evidence>
<gene>
    <name evidence="2" type="ORF">EH105704_01_08510</name>
</gene>